<organism evidence="1 2">
    <name type="scientific">Sharpea azabuensis</name>
    <dbReference type="NCBI Taxonomy" id="322505"/>
    <lineage>
        <taxon>Bacteria</taxon>
        <taxon>Bacillati</taxon>
        <taxon>Bacillota</taxon>
        <taxon>Erysipelotrichia</taxon>
        <taxon>Erysipelotrichales</taxon>
        <taxon>Coprobacillaceae</taxon>
        <taxon>Sharpea</taxon>
    </lineage>
</organism>
<protein>
    <submittedName>
        <fullName evidence="1">Uncharacterized conserved protein YeaO, DUF488 family</fullName>
    </submittedName>
</protein>
<keyword evidence="2" id="KW-1185">Reference proteome</keyword>
<evidence type="ECO:0000313" key="1">
    <source>
        <dbReference type="EMBL" id="SEI55457.1"/>
    </source>
</evidence>
<dbReference type="EMBL" id="FNYK01000009">
    <property type="protein sequence ID" value="SEI55457.1"/>
    <property type="molecule type" value="Genomic_DNA"/>
</dbReference>
<reference evidence="2" key="1">
    <citation type="submission" date="2016-10" db="EMBL/GenBank/DDBJ databases">
        <authorList>
            <person name="Varghese N."/>
        </authorList>
    </citation>
    <scope>NUCLEOTIDE SEQUENCE [LARGE SCALE GENOMIC DNA]</scope>
    <source>
        <strain evidence="2">DSM 20406</strain>
    </source>
</reference>
<dbReference type="Proteomes" id="UP000183028">
    <property type="component" value="Unassembled WGS sequence"/>
</dbReference>
<sequence>MYELKIKRIYDEYEESDGMRILVDGLWPRGISKEKAHLDLWDKEISPTTTLRKAFNHEIDKYEDFRKQYRQELAENPHTQDFLKMVFNHLEEQPVTLLYGAKDRMHNQVVVLKEYIMEEM</sequence>
<dbReference type="RefSeq" id="WP_074731407.1">
    <property type="nucleotide sequence ID" value="NZ_FNYK01000009.1"/>
</dbReference>
<dbReference type="OrthoDB" id="9790745at2"/>
<dbReference type="InterPro" id="IPR052552">
    <property type="entry name" value="YeaO-like"/>
</dbReference>
<proteinExistence type="predicted"/>
<dbReference type="PANTHER" id="PTHR36849:SF1">
    <property type="entry name" value="CYTOPLASMIC PROTEIN"/>
    <property type="match status" value="1"/>
</dbReference>
<dbReference type="Pfam" id="PF22752">
    <property type="entry name" value="DUF488-N3i"/>
    <property type="match status" value="1"/>
</dbReference>
<name>A0A1H6RSD9_9FIRM</name>
<accession>A0A1H6RSD9</accession>
<dbReference type="eggNOG" id="COG3189">
    <property type="taxonomic scope" value="Bacteria"/>
</dbReference>
<dbReference type="AlphaFoldDB" id="A0A1H6RSD9"/>
<gene>
    <name evidence="1" type="ORF">SAMN04487834_100925</name>
</gene>
<dbReference type="PANTHER" id="PTHR36849">
    <property type="entry name" value="CYTOPLASMIC PROTEIN-RELATED"/>
    <property type="match status" value="1"/>
</dbReference>
<evidence type="ECO:0000313" key="2">
    <source>
        <dbReference type="Proteomes" id="UP000183028"/>
    </source>
</evidence>
<dbReference type="STRING" id="322505.SAMN04487836_1429"/>